<dbReference type="Pfam" id="PF03797">
    <property type="entry name" value="Autotransporter"/>
    <property type="match status" value="1"/>
</dbReference>
<dbReference type="InterPro" id="IPR006311">
    <property type="entry name" value="TAT_signal"/>
</dbReference>
<dbReference type="RefSeq" id="WP_183204678.1">
    <property type="nucleotide sequence ID" value="NZ_BAAAER010000007.1"/>
</dbReference>
<protein>
    <submittedName>
        <fullName evidence="3">Uncharacterized protein with beta-barrel porin domain</fullName>
    </submittedName>
</protein>
<dbReference type="Proteomes" id="UP000529946">
    <property type="component" value="Unassembled WGS sequence"/>
</dbReference>
<dbReference type="InterPro" id="IPR005546">
    <property type="entry name" value="Autotransporte_beta"/>
</dbReference>
<evidence type="ECO:0000256" key="1">
    <source>
        <dbReference type="SAM" id="SignalP"/>
    </source>
</evidence>
<accession>A0A7W6NQY5</accession>
<keyword evidence="4" id="KW-1185">Reference proteome</keyword>
<gene>
    <name evidence="3" type="ORF">GGR12_002466</name>
</gene>
<dbReference type="EMBL" id="JACIDM010000002">
    <property type="protein sequence ID" value="MBB4083600.1"/>
    <property type="molecule type" value="Genomic_DNA"/>
</dbReference>
<dbReference type="Gene3D" id="2.40.128.130">
    <property type="entry name" value="Autotransporter beta-domain"/>
    <property type="match status" value="1"/>
</dbReference>
<reference evidence="3 4" key="1">
    <citation type="submission" date="2020-08" db="EMBL/GenBank/DDBJ databases">
        <title>Genomic Encyclopedia of Type Strains, Phase IV (KMG-IV): sequencing the most valuable type-strain genomes for metagenomic binning, comparative biology and taxonomic classification.</title>
        <authorList>
            <person name="Goeker M."/>
        </authorList>
    </citation>
    <scope>NUCLEOTIDE SEQUENCE [LARGE SCALE GENOMIC DNA]</scope>
    <source>
        <strain evidence="3 4">DSM 23960</strain>
    </source>
</reference>
<organism evidence="3 4">
    <name type="scientific">Brevundimonas lenta</name>
    <dbReference type="NCBI Taxonomy" id="424796"/>
    <lineage>
        <taxon>Bacteria</taxon>
        <taxon>Pseudomonadati</taxon>
        <taxon>Pseudomonadota</taxon>
        <taxon>Alphaproteobacteria</taxon>
        <taxon>Caulobacterales</taxon>
        <taxon>Caulobacteraceae</taxon>
        <taxon>Brevundimonas</taxon>
    </lineage>
</organism>
<dbReference type="InterPro" id="IPR036709">
    <property type="entry name" value="Autotransporte_beta_dom_sf"/>
</dbReference>
<proteinExistence type="predicted"/>
<dbReference type="InterPro" id="IPR012332">
    <property type="entry name" value="Autotransporter_pectin_lyase_C"/>
</dbReference>
<feature type="signal peptide" evidence="1">
    <location>
        <begin position="1"/>
        <end position="37"/>
    </location>
</feature>
<keyword evidence="1" id="KW-0732">Signal</keyword>
<comment type="caution">
    <text evidence="3">The sequence shown here is derived from an EMBL/GenBank/DDBJ whole genome shotgun (WGS) entry which is preliminary data.</text>
</comment>
<evidence type="ECO:0000313" key="4">
    <source>
        <dbReference type="Proteomes" id="UP000529946"/>
    </source>
</evidence>
<evidence type="ECO:0000313" key="3">
    <source>
        <dbReference type="EMBL" id="MBB4083600.1"/>
    </source>
</evidence>
<name>A0A7W6NQY5_9CAUL</name>
<feature type="domain" description="Autotransporter" evidence="2">
    <location>
        <begin position="846"/>
        <end position="1116"/>
    </location>
</feature>
<sequence>MRNVPAFAVTSRSRRTALQTGAAAVALLAFSALPALAAAQDAPPDEEPLTIEVGDIFTNDYAAHGVVGVTTSAPISVTAGTIVTEGPVSHGIVTYSETGSTTVTAAAVGTFGDESIGIAAQSQDGDVTVNVGQVLTTGAISDAVIATSLTGDVNVTIGSTRTEGRDAWGLWAVSETGQTTVKVGSVETLRDGGIGLVVGGGAGASVTVDSVKTSGYGSVGVNMIAGNFDYGLVTFGDAVLRAGSIETKGAHATAVSVVAVGNADVAVADTRTYGEFADGVTTYSRYGDSLVVVDKVHTSGFSALGVRSGTDEGDLTLTVGEVLTEGELSAAVSTRVRTGDLNLVVGDVTTRGGSSYGVISTVLRGTANITAQGVIQTSGDYAYGIMAATAGHTSIAAADIRTTGVSAIGIDVFSAWADFSAANDRSIDIVAASITTEGDNAHGINIAMPQDGMIIGSTPDDAAVRPRGPAAAPVAPAAPGDFSDDITIRAGKIVVGGEGAVGIRVQGLGAVDIEADNITSEQAEAIIVDARGDSTIKLNGAVSGGGEAAIRVTAENVNVTVAKTAVVTGAGDALVLSAVGPWTPPPEEPLPEEPGVLAPASPGIATLDNAGVIRAGTGAAIRVTSGTAMINNSGRIEGSLILGDGDDQVVNTGTQVVTANNDFGTGTDLFTNKGGTVLFGKAAAPLNISFLGLERFANEGGLIDLRNERAGDTLTLSGAYAATGDARLALDVGPTAVDSLVVQGVASGKTSIVLQTKPEDATLLDKSLRLITVGQGSAAGAFTLADADVGLVRYGLTFDSKTNAYMLDSSAGESVYQSVLAGEGLVSAWRASADAFNAEQAMARASGGDRGRVWAQAHGSMIEREGDDPAFALDYEQELVGGQMGVSLGARPMFGGQASFGLTGGYVDSTLTFDDGGQKVDMRTINGGAYGAWRVQNLFATGLIKVDQHELEIDDNAGGFEADIDGLSWGVQVAAGYRFHLGSIAFEPTVGLDYLSSTLDDLNVLKQSVSFEDRNGLSARFGGQALSRQELAEGRAVTWSAGLEAVHDFDADSSGVLHSKDESDTVQLGGSSTWARAQLGVQYEIGNGLETYVQGEGRFGDGQSGGGVRIGARYRF</sequence>
<dbReference type="PROSITE" id="PS51318">
    <property type="entry name" value="TAT"/>
    <property type="match status" value="1"/>
</dbReference>
<evidence type="ECO:0000259" key="2">
    <source>
        <dbReference type="PROSITE" id="PS51208"/>
    </source>
</evidence>
<dbReference type="PROSITE" id="PS51208">
    <property type="entry name" value="AUTOTRANSPORTER"/>
    <property type="match status" value="1"/>
</dbReference>
<dbReference type="SUPFAM" id="SSF103515">
    <property type="entry name" value="Autotransporter"/>
    <property type="match status" value="1"/>
</dbReference>
<dbReference type="InterPro" id="IPR004899">
    <property type="entry name" value="Pertactin_central"/>
</dbReference>
<dbReference type="Gene3D" id="2.160.20.20">
    <property type="match status" value="1"/>
</dbReference>
<dbReference type="Pfam" id="PF03212">
    <property type="entry name" value="Pertactin"/>
    <property type="match status" value="1"/>
</dbReference>
<dbReference type="SMART" id="SM00869">
    <property type="entry name" value="Autotransporter"/>
    <property type="match status" value="1"/>
</dbReference>
<dbReference type="AlphaFoldDB" id="A0A7W6NQY5"/>
<feature type="chain" id="PRO_5030778505" evidence="1">
    <location>
        <begin position="38"/>
        <end position="1116"/>
    </location>
</feature>